<dbReference type="RefSeq" id="WP_114280780.1">
    <property type="nucleotide sequence ID" value="NZ_QPJY01000010.1"/>
</dbReference>
<evidence type="ECO:0000313" key="2">
    <source>
        <dbReference type="Proteomes" id="UP000252707"/>
    </source>
</evidence>
<gene>
    <name evidence="1" type="ORF">DFQ59_11074</name>
</gene>
<accession>A0A369C3B0</accession>
<dbReference type="AlphaFoldDB" id="A0A369C3B0"/>
<dbReference type="Proteomes" id="UP000252707">
    <property type="component" value="Unassembled WGS sequence"/>
</dbReference>
<name>A0A369C3B0_9GAMM</name>
<protein>
    <recommendedName>
        <fullName evidence="3">Heme oxygenase-like protein</fullName>
    </recommendedName>
</protein>
<sequence length="412" mass="45677">MTQSANRSLPHRLTDLLEQQPDGALRLLPGVHPFPDLPELEPLALLERFKTGQAADFARIIGQLDAPGNPLRGLLEGLRSVAAADPGSAFPRALLFDGARLHELFRELHAHVMEHPVWRHPFFLRFAEGAFSRDEFLRFALHYFNQVKNTRQCVALALGRFHGLMPLPYGVLNERVSELVQTVLAQLLADEYGVSSAHPEDFADLRGVLDSVTHMALYRRLFDGLGVPFAAQDVPLLPEVADNVLTQRLVAGDPAFTRLEALASVGLGMEWGVPEFFSLLLRGMVRWAWRAQVPLTREHLSVFIAHVEGDVLHAVAVMLVTSLLVHGEEDVASIKGATNLLMASRHGMMTGLYREVFAAPCPGLADIDLEPRYRVADRRIEAPLRAARREAEAARLAAPGYGARRELPFVFL</sequence>
<keyword evidence="2" id="KW-1185">Reference proteome</keyword>
<comment type="caution">
    <text evidence="1">The sequence shown here is derived from an EMBL/GenBank/DDBJ whole genome shotgun (WGS) entry which is preliminary data.</text>
</comment>
<dbReference type="SMART" id="SM01236">
    <property type="entry name" value="Haem_oxygenase_2"/>
    <property type="match status" value="1"/>
</dbReference>
<dbReference type="EMBL" id="QPJY01000010">
    <property type="protein sequence ID" value="RCX26364.1"/>
    <property type="molecule type" value="Genomic_DNA"/>
</dbReference>
<proteinExistence type="predicted"/>
<reference evidence="1 2" key="1">
    <citation type="submission" date="2018-07" db="EMBL/GenBank/DDBJ databases">
        <title>Genomic Encyclopedia of Type Strains, Phase IV (KMG-IV): sequencing the most valuable type-strain genomes for metagenomic binning, comparative biology and taxonomic classification.</title>
        <authorList>
            <person name="Goeker M."/>
        </authorList>
    </citation>
    <scope>NUCLEOTIDE SEQUENCE [LARGE SCALE GENOMIC DNA]</scope>
    <source>
        <strain evidence="1 2">DSM 26407</strain>
    </source>
</reference>
<dbReference type="OrthoDB" id="7337814at2"/>
<dbReference type="SUPFAM" id="SSF48613">
    <property type="entry name" value="Heme oxygenase-like"/>
    <property type="match status" value="1"/>
</dbReference>
<dbReference type="Gene3D" id="1.20.910.10">
    <property type="entry name" value="Heme oxygenase-like"/>
    <property type="match status" value="1"/>
</dbReference>
<dbReference type="InterPro" id="IPR016084">
    <property type="entry name" value="Haem_Oase-like_multi-hlx"/>
</dbReference>
<evidence type="ECO:0008006" key="3">
    <source>
        <dbReference type="Google" id="ProtNLM"/>
    </source>
</evidence>
<evidence type="ECO:0000313" key="1">
    <source>
        <dbReference type="EMBL" id="RCX26364.1"/>
    </source>
</evidence>
<organism evidence="1 2">
    <name type="scientific">Thioalbus denitrificans</name>
    <dbReference type="NCBI Taxonomy" id="547122"/>
    <lineage>
        <taxon>Bacteria</taxon>
        <taxon>Pseudomonadati</taxon>
        <taxon>Pseudomonadota</taxon>
        <taxon>Gammaproteobacteria</taxon>
        <taxon>Chromatiales</taxon>
        <taxon>Ectothiorhodospiraceae</taxon>
        <taxon>Thioalbus</taxon>
    </lineage>
</organism>